<accession>A0A422NPP2</accession>
<organism evidence="2 3">
    <name type="scientific">Trypanosoma conorhini</name>
    <dbReference type="NCBI Taxonomy" id="83891"/>
    <lineage>
        <taxon>Eukaryota</taxon>
        <taxon>Discoba</taxon>
        <taxon>Euglenozoa</taxon>
        <taxon>Kinetoplastea</taxon>
        <taxon>Metakinetoplastina</taxon>
        <taxon>Trypanosomatida</taxon>
        <taxon>Trypanosomatidae</taxon>
        <taxon>Trypanosoma</taxon>
    </lineage>
</organism>
<proteinExistence type="predicted"/>
<feature type="region of interest" description="Disordered" evidence="1">
    <location>
        <begin position="278"/>
        <end position="332"/>
    </location>
</feature>
<gene>
    <name evidence="2" type="ORF">Tco025E_07363</name>
</gene>
<protein>
    <submittedName>
        <fullName evidence="2">Uncharacterized protein</fullName>
    </submittedName>
</protein>
<reference evidence="2 3" key="1">
    <citation type="journal article" date="2018" name="BMC Genomics">
        <title>Genomic comparison of Trypanosoma conorhini and Trypanosoma rangeli to Trypanosoma cruzi strains of high and low virulence.</title>
        <authorList>
            <person name="Bradwell K.R."/>
            <person name="Koparde V.N."/>
            <person name="Matveyev A.V."/>
            <person name="Serrano M.G."/>
            <person name="Alves J.M."/>
            <person name="Parikh H."/>
            <person name="Huang B."/>
            <person name="Lee V."/>
            <person name="Espinosa-Alvarez O."/>
            <person name="Ortiz P.A."/>
            <person name="Costa-Martins A.G."/>
            <person name="Teixeira M.M."/>
            <person name="Buck G.A."/>
        </authorList>
    </citation>
    <scope>NUCLEOTIDE SEQUENCE [LARGE SCALE GENOMIC DNA]</scope>
    <source>
        <strain evidence="2 3">025E</strain>
    </source>
</reference>
<dbReference type="AlphaFoldDB" id="A0A422NPP2"/>
<dbReference type="GeneID" id="40320974"/>
<dbReference type="OrthoDB" id="250037at2759"/>
<feature type="compositionally biased region" description="Low complexity" evidence="1">
    <location>
        <begin position="303"/>
        <end position="315"/>
    </location>
</feature>
<evidence type="ECO:0000256" key="1">
    <source>
        <dbReference type="SAM" id="MobiDB-lite"/>
    </source>
</evidence>
<name>A0A422NPP2_9TRYP</name>
<keyword evidence="3" id="KW-1185">Reference proteome</keyword>
<dbReference type="Proteomes" id="UP000284403">
    <property type="component" value="Unassembled WGS sequence"/>
</dbReference>
<dbReference type="RefSeq" id="XP_029225663.1">
    <property type="nucleotide sequence ID" value="XM_029374229.1"/>
</dbReference>
<sequence>MLVEGVPLRVKLGPSALDAAVLLHVREEIRGAESVLKSTRSLLEKTKAAALQKSATASHECEQEALRYVARKRADLKAFFTAEDVFQAFQRDYLDVVEEERVARRHIEDMYADAKKRAAEARTWEYVMSTKCVFERFTLEKVAREQKLRVLQECSDFLSALRIEEEEERQRAIQQARYRRQEALHQAAARQPQYPQYLQYPPRQPGAMPTPLGWTQMTPPQESPQHPQHFVSIGGEAVRCYLPCEFREYSEQLPQQQQRISSTGFYAAAPGGGNCPHSAYSPYNARTEPPTPFGWQFQANPTQRQQQQQQQQQQQPGFSRGAPEGPSVYPWT</sequence>
<comment type="caution">
    <text evidence="2">The sequence shown here is derived from an EMBL/GenBank/DDBJ whole genome shotgun (WGS) entry which is preliminary data.</text>
</comment>
<evidence type="ECO:0000313" key="2">
    <source>
        <dbReference type="EMBL" id="RNF07468.1"/>
    </source>
</evidence>
<dbReference type="EMBL" id="MKKU01000565">
    <property type="protein sequence ID" value="RNF07468.1"/>
    <property type="molecule type" value="Genomic_DNA"/>
</dbReference>
<evidence type="ECO:0000313" key="3">
    <source>
        <dbReference type="Proteomes" id="UP000284403"/>
    </source>
</evidence>